<dbReference type="BioCyc" id="PSP1104324:GJSN-2352-MONOMER"/>
<evidence type="ECO:0000313" key="2">
    <source>
        <dbReference type="EMBL" id="AET33792.1"/>
    </source>
</evidence>
<dbReference type="EMBL" id="CP003098">
    <property type="protein sequence ID" value="AET33792.1"/>
    <property type="molecule type" value="Genomic_DNA"/>
</dbReference>
<dbReference type="AlphaFoldDB" id="G7VCA6"/>
<dbReference type="STRING" id="1104324.P186_2406"/>
<dbReference type="HOGENOM" id="CLU_116586_0_0_2"/>
<dbReference type="InterPro" id="IPR021151">
    <property type="entry name" value="GINS_A"/>
</dbReference>
<dbReference type="Proteomes" id="UP000005867">
    <property type="component" value="Chromosome"/>
</dbReference>
<dbReference type="Pfam" id="PF05916">
    <property type="entry name" value="Sld5"/>
    <property type="match status" value="1"/>
</dbReference>
<proteinExistence type="predicted"/>
<protein>
    <recommendedName>
        <fullName evidence="1">GINS subunit domain-containing protein</fullName>
    </recommendedName>
</protein>
<reference evidence="2 3" key="1">
    <citation type="journal article" date="2012" name="J. Bacteriol.">
        <title>Complete genome sequence of strain 1860, a crenarchaeon of the genus pyrobaculum able to grow with various electron acceptors.</title>
        <authorList>
            <person name="Mardanov A.V."/>
            <person name="Gumerov V.M."/>
            <person name="Slobodkina G.B."/>
            <person name="Beletsky A.V."/>
            <person name="Bonch-Osmolovskaya E.A."/>
            <person name="Ravin N.V."/>
            <person name="Skryabin K.G."/>
        </authorList>
    </citation>
    <scope>NUCLEOTIDE SEQUENCE [LARGE SCALE GENOMIC DNA]</scope>
    <source>
        <strain evidence="2 3">1860</strain>
    </source>
</reference>
<gene>
    <name evidence="2" type="ORF">P186_2406</name>
</gene>
<organism evidence="2 3">
    <name type="scientific">Pyrobaculum ferrireducens</name>
    <dbReference type="NCBI Taxonomy" id="1104324"/>
    <lineage>
        <taxon>Archaea</taxon>
        <taxon>Thermoproteota</taxon>
        <taxon>Thermoprotei</taxon>
        <taxon>Thermoproteales</taxon>
        <taxon>Thermoproteaceae</taxon>
        <taxon>Pyrobaculum</taxon>
    </lineage>
</organism>
<name>G7VCA6_9CREN</name>
<evidence type="ECO:0000313" key="3">
    <source>
        <dbReference type="Proteomes" id="UP000005867"/>
    </source>
</evidence>
<dbReference type="InterPro" id="IPR038437">
    <property type="entry name" value="GINS_Psf3_sf"/>
</dbReference>
<accession>G7VCA6</accession>
<dbReference type="KEGG" id="pyr:P186_2406"/>
<evidence type="ECO:0000259" key="1">
    <source>
        <dbReference type="Pfam" id="PF05916"/>
    </source>
</evidence>
<dbReference type="Gene3D" id="1.20.58.2050">
    <property type="match status" value="1"/>
</dbReference>
<feature type="domain" description="GINS subunit" evidence="1">
    <location>
        <begin position="84"/>
        <end position="177"/>
    </location>
</feature>
<keyword evidence="3" id="KW-1185">Reference proteome</keyword>
<dbReference type="eggNOG" id="arCOG00552">
    <property type="taxonomic scope" value="Archaea"/>
</dbReference>
<dbReference type="CDD" id="cd11714">
    <property type="entry name" value="GINS_A_archaea"/>
    <property type="match status" value="1"/>
</dbReference>
<sequence>MLETRLFNWYMCRCVAFNSVANYYPVRVTFRRDVSLPLLGVSYQANTVAEVPLYLALKLDEMGAVEIDEAYALPPRDVASLKYVEQRETYPAKLPEGFYPRLRLTIYLLSKRGDAKTVKTILQDVRELLIERVKKMALLVATRPDIVNDQSFMDRLTPEEKALLMSMYNAITQFMLSVL</sequence>